<accession>A0A369J120</accession>
<evidence type="ECO:0000313" key="1">
    <source>
        <dbReference type="EMBL" id="RDB15698.1"/>
    </source>
</evidence>
<name>A0A369J120_HYPMA</name>
<proteinExistence type="predicted"/>
<dbReference type="AlphaFoldDB" id="A0A369J120"/>
<dbReference type="InParanoid" id="A0A369J120"/>
<reference evidence="1" key="1">
    <citation type="submission" date="2018-04" db="EMBL/GenBank/DDBJ databases">
        <title>Whole genome sequencing of Hypsizygus marmoreus.</title>
        <authorList>
            <person name="Choi I.-G."/>
            <person name="Min B."/>
            <person name="Kim J.-G."/>
            <person name="Kim S."/>
            <person name="Oh Y.-L."/>
            <person name="Kong W.-S."/>
            <person name="Park H."/>
            <person name="Jeong J."/>
            <person name="Song E.-S."/>
        </authorList>
    </citation>
    <scope>NUCLEOTIDE SEQUENCE [LARGE SCALE GENOMIC DNA]</scope>
    <source>
        <strain evidence="1">51987-8</strain>
    </source>
</reference>
<keyword evidence="2" id="KW-1185">Reference proteome</keyword>
<organism evidence="1 2">
    <name type="scientific">Hypsizygus marmoreus</name>
    <name type="common">White beech mushroom</name>
    <name type="synonym">Agaricus marmoreus</name>
    <dbReference type="NCBI Taxonomy" id="39966"/>
    <lineage>
        <taxon>Eukaryota</taxon>
        <taxon>Fungi</taxon>
        <taxon>Dikarya</taxon>
        <taxon>Basidiomycota</taxon>
        <taxon>Agaricomycotina</taxon>
        <taxon>Agaricomycetes</taxon>
        <taxon>Agaricomycetidae</taxon>
        <taxon>Agaricales</taxon>
        <taxon>Tricholomatineae</taxon>
        <taxon>Lyophyllaceae</taxon>
        <taxon>Hypsizygus</taxon>
    </lineage>
</organism>
<dbReference type="OrthoDB" id="3237761at2759"/>
<dbReference type="EMBL" id="LUEZ02000143">
    <property type="protein sequence ID" value="RDB15698.1"/>
    <property type="molecule type" value="Genomic_DNA"/>
</dbReference>
<protein>
    <submittedName>
        <fullName evidence="1">Uncharacterized protein</fullName>
    </submittedName>
</protein>
<dbReference type="Proteomes" id="UP000076154">
    <property type="component" value="Unassembled WGS sequence"/>
</dbReference>
<evidence type="ECO:0000313" key="2">
    <source>
        <dbReference type="Proteomes" id="UP000076154"/>
    </source>
</evidence>
<comment type="caution">
    <text evidence="1">The sequence shown here is derived from an EMBL/GenBank/DDBJ whole genome shotgun (WGS) entry which is preliminary data.</text>
</comment>
<sequence>MSFRPQLTTPTSSDPGKTPYAFTAGTRVFVWASNGKIRYGSIVGSSRLVDGTVMLEIMLDSGRRICLPAAGITLVQ</sequence>
<gene>
    <name evidence="1" type="ORF">Hypma_003983</name>
</gene>